<dbReference type="InterPro" id="IPR050067">
    <property type="entry name" value="IPM_dehydratase_rel_enz"/>
</dbReference>
<dbReference type="PROSITE" id="PS01244">
    <property type="entry name" value="ACONITASE_2"/>
    <property type="match status" value="1"/>
</dbReference>
<dbReference type="EMBL" id="BGZJ01000001">
    <property type="protein sequence ID" value="GBO93340.1"/>
    <property type="molecule type" value="Genomic_DNA"/>
</dbReference>
<dbReference type="RefSeq" id="WP_116269733.1">
    <property type="nucleotide sequence ID" value="NZ_BGZJ01000001.1"/>
</dbReference>
<keyword evidence="11" id="KW-0028">Amino-acid biosynthesis</keyword>
<dbReference type="PANTHER" id="PTHR43822:SF9">
    <property type="entry name" value="3-ISOPROPYLMALATE DEHYDRATASE"/>
    <property type="match status" value="1"/>
</dbReference>
<comment type="caution">
    <text evidence="18">The sequence shown here is derived from an EMBL/GenBank/DDBJ whole genome shotgun (WGS) entry which is preliminary data.</text>
</comment>
<dbReference type="InterPro" id="IPR033941">
    <property type="entry name" value="IPMI_cat"/>
</dbReference>
<dbReference type="AlphaFoldDB" id="A0A388SD35"/>
<keyword evidence="13" id="KW-0408">Iron</keyword>
<dbReference type="GO" id="GO:0003861">
    <property type="term" value="F:3-isopropylmalate dehydratase activity"/>
    <property type="evidence" value="ECO:0007669"/>
    <property type="project" value="UniProtKB-EC"/>
</dbReference>
<evidence type="ECO:0000256" key="11">
    <source>
        <dbReference type="ARBA" id="ARBA00022605"/>
    </source>
</evidence>
<name>A0A388SD35_9BURK</name>
<dbReference type="CDD" id="cd01583">
    <property type="entry name" value="IPMI"/>
    <property type="match status" value="1"/>
</dbReference>
<keyword evidence="14" id="KW-0411">Iron-sulfur</keyword>
<dbReference type="NCBIfam" id="NF004016">
    <property type="entry name" value="PRK05478.1"/>
    <property type="match status" value="1"/>
</dbReference>
<evidence type="ECO:0000256" key="12">
    <source>
        <dbReference type="ARBA" id="ARBA00022723"/>
    </source>
</evidence>
<sequence>MAGKPETLYQKIVDTHTVKRIDDSTILLYVDIHFANEYTSPQAFAGLVERGIGVLSPDSHLCVVDHVIPTEDVTPRVIEDSASARQAAKLGENCRQFGIKAFYGPNDPHQGIEHVLMDEQGLVRPGMVVICGDSHTTTHGSLGALAFGIGTSEIEHILATQTLVYRMAKTMLIRIDGHLPEGVTAKDLALAVLRKISARGALGCVVEYQGSVVNELPVEGRMTLCNLTVEAGARGAIIAPDEKTVEWVTAHCPDLKGEELKAAQEYWRSLKSDDDAHFDIVHTLDASALEPMVTWGTSPDQAVGISESVPEADSFADPDSHTAAVRAQGYQGLKAGTPMEGIPVQHVFIGSCTNARLPDLRAAAAVIRGRHVAPGVRAQVVPGSMQVRREAEAEGLDRIFKDAGFEWRKSGCSLCLAMNNFVLEPGVRCASTTNRNFEGRQGRGARTHLVSPQMAAAAAVTGHLTDWRKLPEI</sequence>
<keyword evidence="12" id="KW-0479">Metal-binding</keyword>
<dbReference type="OrthoDB" id="9802769at2"/>
<comment type="cofactor">
    <cofactor evidence="2">
        <name>[4Fe-4S] cluster</name>
        <dbReference type="ChEBI" id="CHEBI:49883"/>
    </cofactor>
</comment>
<dbReference type="PRINTS" id="PR00415">
    <property type="entry name" value="ACONITASE"/>
</dbReference>
<evidence type="ECO:0000256" key="1">
    <source>
        <dbReference type="ARBA" id="ARBA00000491"/>
    </source>
</evidence>
<accession>A0A388SD35</accession>
<comment type="subunit">
    <text evidence="6">Heterodimer of LeuC and LeuD.</text>
</comment>
<evidence type="ECO:0000256" key="13">
    <source>
        <dbReference type="ARBA" id="ARBA00023004"/>
    </source>
</evidence>
<dbReference type="InterPro" id="IPR015931">
    <property type="entry name" value="Acnase/IPM_dHydase_lsu_aba_1/3"/>
</dbReference>
<evidence type="ECO:0000256" key="15">
    <source>
        <dbReference type="ARBA" id="ARBA00023239"/>
    </source>
</evidence>
<comment type="catalytic activity">
    <reaction evidence="1">
        <text>(2R,3S)-3-isopropylmalate = (2S)-2-isopropylmalate</text>
        <dbReference type="Rhea" id="RHEA:32287"/>
        <dbReference type="ChEBI" id="CHEBI:1178"/>
        <dbReference type="ChEBI" id="CHEBI:35121"/>
        <dbReference type="EC" id="4.2.1.33"/>
    </reaction>
</comment>
<dbReference type="EC" id="4.2.1.33" evidence="7"/>
<evidence type="ECO:0000256" key="8">
    <source>
        <dbReference type="ARBA" id="ARBA00014371"/>
    </source>
</evidence>
<dbReference type="NCBIfam" id="TIGR00170">
    <property type="entry name" value="leuC"/>
    <property type="match status" value="1"/>
</dbReference>
<keyword evidence="19" id="KW-1185">Reference proteome</keyword>
<evidence type="ECO:0000256" key="16">
    <source>
        <dbReference type="ARBA" id="ARBA00023304"/>
    </source>
</evidence>
<comment type="similarity">
    <text evidence="5">Belongs to the aconitase/IPM isomerase family.</text>
</comment>
<evidence type="ECO:0000259" key="17">
    <source>
        <dbReference type="Pfam" id="PF00330"/>
    </source>
</evidence>
<evidence type="ECO:0000256" key="4">
    <source>
        <dbReference type="ARBA" id="ARBA00004729"/>
    </source>
</evidence>
<evidence type="ECO:0000256" key="6">
    <source>
        <dbReference type="ARBA" id="ARBA00011271"/>
    </source>
</evidence>
<keyword evidence="10" id="KW-0004">4Fe-4S</keyword>
<evidence type="ECO:0000256" key="10">
    <source>
        <dbReference type="ARBA" id="ARBA00022485"/>
    </source>
</evidence>
<dbReference type="GO" id="GO:0051539">
    <property type="term" value="F:4 iron, 4 sulfur cluster binding"/>
    <property type="evidence" value="ECO:0007669"/>
    <property type="project" value="UniProtKB-KW"/>
</dbReference>
<keyword evidence="16" id="KW-0100">Branched-chain amino acid biosynthesis</keyword>
<dbReference type="Gene3D" id="3.30.499.10">
    <property type="entry name" value="Aconitase, domain 3"/>
    <property type="match status" value="2"/>
</dbReference>
<dbReference type="Pfam" id="PF00330">
    <property type="entry name" value="Aconitase"/>
    <property type="match status" value="1"/>
</dbReference>
<dbReference type="InterPro" id="IPR004430">
    <property type="entry name" value="3-IsopropMal_deHydase_lsu"/>
</dbReference>
<evidence type="ECO:0000256" key="9">
    <source>
        <dbReference type="ARBA" id="ARBA00022430"/>
    </source>
</evidence>
<dbReference type="Proteomes" id="UP000266091">
    <property type="component" value="Unassembled WGS sequence"/>
</dbReference>
<dbReference type="FunFam" id="3.30.499.10:FF:000007">
    <property type="entry name" value="3-isopropylmalate dehydratase large subunit"/>
    <property type="match status" value="1"/>
</dbReference>
<organism evidence="18 19">
    <name type="scientific">Mesosutterella multiformis</name>
    <dbReference type="NCBI Taxonomy" id="2259133"/>
    <lineage>
        <taxon>Bacteria</taxon>
        <taxon>Pseudomonadati</taxon>
        <taxon>Pseudomonadota</taxon>
        <taxon>Betaproteobacteria</taxon>
        <taxon>Burkholderiales</taxon>
        <taxon>Sutterellaceae</taxon>
        <taxon>Mesosutterella</taxon>
    </lineage>
</organism>
<dbReference type="InterPro" id="IPR036008">
    <property type="entry name" value="Aconitase_4Fe-4S_dom"/>
</dbReference>
<dbReference type="UniPathway" id="UPA00048">
    <property type="reaction ID" value="UER00071"/>
</dbReference>
<reference evidence="18 19" key="1">
    <citation type="journal article" date="2018" name="Int. J. Syst. Evol. Microbiol.">
        <title>Mesosutterella multiformis gen. nov., sp. nov., a member of the family Sutterellaceae and Sutterella megalosphaeroides sp. nov., isolated from human faeces.</title>
        <authorList>
            <person name="Sakamoto M."/>
            <person name="Ikeyama N."/>
            <person name="Kunihiro T."/>
            <person name="Iino T."/>
            <person name="Yuki M."/>
            <person name="Ohkuma M."/>
        </authorList>
    </citation>
    <scope>NUCLEOTIDE SEQUENCE [LARGE SCALE GENOMIC DNA]</scope>
    <source>
        <strain evidence="18 19">4NBBH2</strain>
    </source>
</reference>
<dbReference type="InterPro" id="IPR001030">
    <property type="entry name" value="Acoase/IPM_deHydtase_lsu_aba"/>
</dbReference>
<comment type="pathway">
    <text evidence="4">Amino-acid biosynthesis; L-leucine biosynthesis; L-leucine from 3-methyl-2-oxobutanoate: step 2/4.</text>
</comment>
<comment type="function">
    <text evidence="3">Catalyzes the isomerization between 2-isopropylmalate and 3-isopropylmalate, via the formation of 2-isopropylmaleate.</text>
</comment>
<evidence type="ECO:0000256" key="7">
    <source>
        <dbReference type="ARBA" id="ARBA00011998"/>
    </source>
</evidence>
<dbReference type="GO" id="GO:0009098">
    <property type="term" value="P:L-leucine biosynthetic process"/>
    <property type="evidence" value="ECO:0007669"/>
    <property type="project" value="UniProtKB-UniPathway"/>
</dbReference>
<evidence type="ECO:0000256" key="2">
    <source>
        <dbReference type="ARBA" id="ARBA00001966"/>
    </source>
</evidence>
<evidence type="ECO:0000256" key="5">
    <source>
        <dbReference type="ARBA" id="ARBA00007185"/>
    </source>
</evidence>
<dbReference type="PROSITE" id="PS00450">
    <property type="entry name" value="ACONITASE_1"/>
    <property type="match status" value="1"/>
</dbReference>
<evidence type="ECO:0000256" key="3">
    <source>
        <dbReference type="ARBA" id="ARBA00002695"/>
    </source>
</evidence>
<proteinExistence type="inferred from homology"/>
<dbReference type="InterPro" id="IPR018136">
    <property type="entry name" value="Aconitase_4Fe-4S_BS"/>
</dbReference>
<gene>
    <name evidence="18" type="primary">leuC_2</name>
    <name evidence="18" type="ORF">MESMUL_06940</name>
</gene>
<evidence type="ECO:0000313" key="18">
    <source>
        <dbReference type="EMBL" id="GBO93340.1"/>
    </source>
</evidence>
<evidence type="ECO:0000256" key="14">
    <source>
        <dbReference type="ARBA" id="ARBA00023014"/>
    </source>
</evidence>
<dbReference type="PANTHER" id="PTHR43822">
    <property type="entry name" value="HOMOACONITASE, MITOCHONDRIAL-RELATED"/>
    <property type="match status" value="1"/>
</dbReference>
<keyword evidence="15" id="KW-0456">Lyase</keyword>
<dbReference type="GO" id="GO:0046872">
    <property type="term" value="F:metal ion binding"/>
    <property type="evidence" value="ECO:0007669"/>
    <property type="project" value="UniProtKB-KW"/>
</dbReference>
<feature type="domain" description="Aconitase/3-isopropylmalate dehydratase large subunit alpha/beta/alpha" evidence="17">
    <location>
        <begin position="10"/>
        <end position="462"/>
    </location>
</feature>
<keyword evidence="9" id="KW-0432">Leucine biosynthesis</keyword>
<dbReference type="NCBIfam" id="NF009116">
    <property type="entry name" value="PRK12466.1"/>
    <property type="match status" value="1"/>
</dbReference>
<dbReference type="SUPFAM" id="SSF53732">
    <property type="entry name" value="Aconitase iron-sulfur domain"/>
    <property type="match status" value="1"/>
</dbReference>
<protein>
    <recommendedName>
        <fullName evidence="8">3-isopropylmalate dehydratase</fullName>
        <ecNumber evidence="7">4.2.1.33</ecNumber>
    </recommendedName>
</protein>
<evidence type="ECO:0000313" key="19">
    <source>
        <dbReference type="Proteomes" id="UP000266091"/>
    </source>
</evidence>